<organism evidence="3 4">
    <name type="scientific">Spirilliplanes yamanashiensis</name>
    <dbReference type="NCBI Taxonomy" id="42233"/>
    <lineage>
        <taxon>Bacteria</taxon>
        <taxon>Bacillati</taxon>
        <taxon>Actinomycetota</taxon>
        <taxon>Actinomycetes</taxon>
        <taxon>Micromonosporales</taxon>
        <taxon>Micromonosporaceae</taxon>
        <taxon>Spirilliplanes</taxon>
    </lineage>
</organism>
<evidence type="ECO:0000256" key="1">
    <source>
        <dbReference type="SAM" id="MobiDB-lite"/>
    </source>
</evidence>
<keyword evidence="2" id="KW-1133">Transmembrane helix</keyword>
<evidence type="ECO:0000313" key="3">
    <source>
        <dbReference type="EMBL" id="GIJ05918.1"/>
    </source>
</evidence>
<evidence type="ECO:0000256" key="2">
    <source>
        <dbReference type="SAM" id="Phobius"/>
    </source>
</evidence>
<reference evidence="3" key="1">
    <citation type="submission" date="2021-01" db="EMBL/GenBank/DDBJ databases">
        <title>Whole genome shotgun sequence of Spirilliplanes yamanashiensis NBRC 15828.</title>
        <authorList>
            <person name="Komaki H."/>
            <person name="Tamura T."/>
        </authorList>
    </citation>
    <scope>NUCLEOTIDE SEQUENCE</scope>
    <source>
        <strain evidence="3">NBRC 15828</strain>
    </source>
</reference>
<feature type="region of interest" description="Disordered" evidence="1">
    <location>
        <begin position="46"/>
        <end position="101"/>
    </location>
</feature>
<keyword evidence="2" id="KW-0472">Membrane</keyword>
<sequence>MSLPDESAPRRPVLVPVIIAAVFLTIIGASIGLALGARNQNRAQVAPTPAPVTSAPVVPPVVESEPPPEPSGPSEDDLPSGPVVEPAPGRPPSAPGQPCRAETQAAVQALGGDLGEVVLKLKIRTVRGTVAYICGNDQGELYYHGSRDGDGDADAVRWDDGRNSLFLTGVREAGGGYVAEAAEGDGSTTTITVTAREWRMENPGKKTVVEAARAG</sequence>
<keyword evidence="4" id="KW-1185">Reference proteome</keyword>
<comment type="caution">
    <text evidence="3">The sequence shown here is derived from an EMBL/GenBank/DDBJ whole genome shotgun (WGS) entry which is preliminary data.</text>
</comment>
<name>A0A8J3YDW2_9ACTN</name>
<feature type="transmembrane region" description="Helical" evidence="2">
    <location>
        <begin position="13"/>
        <end position="35"/>
    </location>
</feature>
<proteinExistence type="predicted"/>
<feature type="compositionally biased region" description="Low complexity" evidence="1">
    <location>
        <begin position="51"/>
        <end position="64"/>
    </location>
</feature>
<gene>
    <name evidence="3" type="ORF">Sya03_52700</name>
</gene>
<evidence type="ECO:0000313" key="4">
    <source>
        <dbReference type="Proteomes" id="UP000652013"/>
    </source>
</evidence>
<dbReference type="RefSeq" id="WP_203941089.1">
    <property type="nucleotide sequence ID" value="NZ_BAAAGJ010000003.1"/>
</dbReference>
<dbReference type="EMBL" id="BOOY01000036">
    <property type="protein sequence ID" value="GIJ05918.1"/>
    <property type="molecule type" value="Genomic_DNA"/>
</dbReference>
<dbReference type="Proteomes" id="UP000652013">
    <property type="component" value="Unassembled WGS sequence"/>
</dbReference>
<dbReference type="AlphaFoldDB" id="A0A8J3YDW2"/>
<protein>
    <submittedName>
        <fullName evidence="3">Uncharacterized protein</fullName>
    </submittedName>
</protein>
<accession>A0A8J3YDW2</accession>
<keyword evidence="2" id="KW-0812">Transmembrane</keyword>